<proteinExistence type="predicted"/>
<protein>
    <submittedName>
        <fullName evidence="1">Uncharacterized protein</fullName>
    </submittedName>
</protein>
<evidence type="ECO:0000313" key="2">
    <source>
        <dbReference type="Proteomes" id="UP000516437"/>
    </source>
</evidence>
<reference evidence="1 2" key="1">
    <citation type="journal article" date="2019" name="Plant Biotechnol. J.">
        <title>The red bayberry genome and genetic basis of sex determination.</title>
        <authorList>
            <person name="Jia H.M."/>
            <person name="Jia H.J."/>
            <person name="Cai Q.L."/>
            <person name="Wang Y."/>
            <person name="Zhao H.B."/>
            <person name="Yang W.F."/>
            <person name="Wang G.Y."/>
            <person name="Li Y.H."/>
            <person name="Zhan D.L."/>
            <person name="Shen Y.T."/>
            <person name="Niu Q.F."/>
            <person name="Chang L."/>
            <person name="Qiu J."/>
            <person name="Zhao L."/>
            <person name="Xie H.B."/>
            <person name="Fu W.Y."/>
            <person name="Jin J."/>
            <person name="Li X.W."/>
            <person name="Jiao Y."/>
            <person name="Zhou C.C."/>
            <person name="Tu T."/>
            <person name="Chai C.Y."/>
            <person name="Gao J.L."/>
            <person name="Fan L.J."/>
            <person name="van de Weg E."/>
            <person name="Wang J.Y."/>
            <person name="Gao Z.S."/>
        </authorList>
    </citation>
    <scope>NUCLEOTIDE SEQUENCE [LARGE SCALE GENOMIC DNA]</scope>
    <source>
        <tissue evidence="1">Leaves</tissue>
    </source>
</reference>
<keyword evidence="2" id="KW-1185">Reference proteome</keyword>
<name>A0A6A1W6I2_9ROSI</name>
<dbReference type="Proteomes" id="UP000516437">
    <property type="component" value="Chromosome 3"/>
</dbReference>
<gene>
    <name evidence="1" type="ORF">CJ030_MR3G024000</name>
</gene>
<evidence type="ECO:0000313" key="1">
    <source>
        <dbReference type="EMBL" id="KAB1220832.1"/>
    </source>
</evidence>
<organism evidence="1 2">
    <name type="scientific">Morella rubra</name>
    <name type="common">Chinese bayberry</name>
    <dbReference type="NCBI Taxonomy" id="262757"/>
    <lineage>
        <taxon>Eukaryota</taxon>
        <taxon>Viridiplantae</taxon>
        <taxon>Streptophyta</taxon>
        <taxon>Embryophyta</taxon>
        <taxon>Tracheophyta</taxon>
        <taxon>Spermatophyta</taxon>
        <taxon>Magnoliopsida</taxon>
        <taxon>eudicotyledons</taxon>
        <taxon>Gunneridae</taxon>
        <taxon>Pentapetalae</taxon>
        <taxon>rosids</taxon>
        <taxon>fabids</taxon>
        <taxon>Fagales</taxon>
        <taxon>Myricaceae</taxon>
        <taxon>Morella</taxon>
    </lineage>
</organism>
<sequence length="210" mass="22189">MSIVLHITLLGNPAVTLLSGGHPDVGDFQAMHDGFHPLSPDTRLLVELSTPSSTQRRFSDSASMARVIPRAFGSDTLPHVGPFLPLTPTPLPRSGICGSFPLLQASSSRPPPPPPPTQAMFWLALPMTCLGVFFFHGAFARVSPSGGFVPPLSPPPYLELSPPPTGRSDSAARGFFSFTEPSGFSCFWGPSGPLTSSFVPALPETLCPPL</sequence>
<dbReference type="AlphaFoldDB" id="A0A6A1W6I2"/>
<accession>A0A6A1W6I2</accession>
<comment type="caution">
    <text evidence="1">The sequence shown here is derived from an EMBL/GenBank/DDBJ whole genome shotgun (WGS) entry which is preliminary data.</text>
</comment>
<dbReference type="EMBL" id="RXIC02000021">
    <property type="protein sequence ID" value="KAB1220832.1"/>
    <property type="molecule type" value="Genomic_DNA"/>
</dbReference>